<evidence type="ECO:0000313" key="1">
    <source>
        <dbReference type="EMBL" id="ABO95581.1"/>
    </source>
</evidence>
<evidence type="ECO:0000313" key="2">
    <source>
        <dbReference type="Proteomes" id="UP000001568"/>
    </source>
</evidence>
<accession>A4RW97</accession>
<dbReference type="EMBL" id="CP000584">
    <property type="protein sequence ID" value="ABO95581.1"/>
    <property type="molecule type" value="Genomic_DNA"/>
</dbReference>
<reference evidence="1 2" key="1">
    <citation type="journal article" date="2007" name="Proc. Natl. Acad. Sci. U.S.A.">
        <title>The tiny eukaryote Ostreococcus provides genomic insights into the paradox of plankton speciation.</title>
        <authorList>
            <person name="Palenik B."/>
            <person name="Grimwood J."/>
            <person name="Aerts A."/>
            <person name="Rouze P."/>
            <person name="Salamov A."/>
            <person name="Putnam N."/>
            <person name="Dupont C."/>
            <person name="Jorgensen R."/>
            <person name="Derelle E."/>
            <person name="Rombauts S."/>
            <person name="Zhou K."/>
            <person name="Otillar R."/>
            <person name="Merchant S.S."/>
            <person name="Podell S."/>
            <person name="Gaasterland T."/>
            <person name="Napoli C."/>
            <person name="Gendler K."/>
            <person name="Manuell A."/>
            <person name="Tai V."/>
            <person name="Vallon O."/>
            <person name="Piganeau G."/>
            <person name="Jancek S."/>
            <person name="Heijde M."/>
            <person name="Jabbari K."/>
            <person name="Bowler C."/>
            <person name="Lohr M."/>
            <person name="Robbens S."/>
            <person name="Werner G."/>
            <person name="Dubchak I."/>
            <person name="Pazour G.J."/>
            <person name="Ren Q."/>
            <person name="Paulsen I."/>
            <person name="Delwiche C."/>
            <person name="Schmutz J."/>
            <person name="Rokhsar D."/>
            <person name="Van de Peer Y."/>
            <person name="Moreau H."/>
            <person name="Grigoriev I.V."/>
        </authorList>
    </citation>
    <scope>NUCLEOTIDE SEQUENCE [LARGE SCALE GENOMIC DNA]</scope>
    <source>
        <strain evidence="1 2">CCE9901</strain>
    </source>
</reference>
<dbReference type="OMA" id="WFTGGWP"/>
<dbReference type="HOGENOM" id="CLU_111739_0_0_1"/>
<dbReference type="eggNOG" id="ENOG502SGVJ">
    <property type="taxonomic scope" value="Eukaryota"/>
</dbReference>
<dbReference type="AlphaFoldDB" id="A4RW97"/>
<dbReference type="RefSeq" id="XP_001417288.1">
    <property type="nucleotide sequence ID" value="XM_001417251.1"/>
</dbReference>
<dbReference type="Proteomes" id="UP000001568">
    <property type="component" value="Chromosome 4"/>
</dbReference>
<gene>
    <name evidence="1" type="ORF">OSTLU_15098</name>
</gene>
<dbReference type="OrthoDB" id="547828at2759"/>
<proteinExistence type="predicted"/>
<dbReference type="GeneID" id="5001483"/>
<sequence length="215" mass="22909">MASVAPRARCGTIKTIVNAPTKRGARTTTRASGKGDGKDRVYIGKGRYVEDDAKKYAGRDNWFTGGWPGGEKQLKEVFIQEEAAAAAQAAKESAKNELPEYAKGDDTIYVGKGKYVKGDAKKFAGRDNLLTGGWAGGEVGLKVGEKLKMKKGDLVKVAAGGGFFGMGGKPQRVGTVRKVNVKKNGDCTIEIAVLPFDRVETVDSSLCTPTTLEEM</sequence>
<protein>
    <submittedName>
        <fullName evidence="1">Uncharacterized protein</fullName>
    </submittedName>
</protein>
<dbReference type="Gramene" id="ABO95581">
    <property type="protein sequence ID" value="ABO95581"/>
    <property type="gene ID" value="OSTLU_15098"/>
</dbReference>
<organism evidence="1 2">
    <name type="scientific">Ostreococcus lucimarinus (strain CCE9901)</name>
    <dbReference type="NCBI Taxonomy" id="436017"/>
    <lineage>
        <taxon>Eukaryota</taxon>
        <taxon>Viridiplantae</taxon>
        <taxon>Chlorophyta</taxon>
        <taxon>Mamiellophyceae</taxon>
        <taxon>Mamiellales</taxon>
        <taxon>Bathycoccaceae</taxon>
        <taxon>Ostreococcus</taxon>
    </lineage>
</organism>
<dbReference type="KEGG" id="olu:OSTLU_15098"/>
<keyword evidence="2" id="KW-1185">Reference proteome</keyword>
<name>A4RW97_OSTLU</name>